<dbReference type="Proteomes" id="UP000789920">
    <property type="component" value="Unassembled WGS sequence"/>
</dbReference>
<sequence length="82" mass="10047">LDIFVDIKDKEKASEWFLEFEFWTKTIPETRYYPIKEKQMLFCKLRHYIHSGLVKQKQENREIKHIQSSCTQNTNYIATIYL</sequence>
<evidence type="ECO:0000313" key="2">
    <source>
        <dbReference type="Proteomes" id="UP000789920"/>
    </source>
</evidence>
<accession>A0ACA9PXM7</accession>
<gene>
    <name evidence="1" type="ORF">RPERSI_LOCUS12018</name>
</gene>
<dbReference type="EMBL" id="CAJVQC010025334">
    <property type="protein sequence ID" value="CAG8729571.1"/>
    <property type="molecule type" value="Genomic_DNA"/>
</dbReference>
<feature type="non-terminal residue" evidence="1">
    <location>
        <position position="1"/>
    </location>
</feature>
<comment type="caution">
    <text evidence="1">The sequence shown here is derived from an EMBL/GenBank/DDBJ whole genome shotgun (WGS) entry which is preliminary data.</text>
</comment>
<proteinExistence type="predicted"/>
<name>A0ACA9PXM7_9GLOM</name>
<evidence type="ECO:0000313" key="1">
    <source>
        <dbReference type="EMBL" id="CAG8729571.1"/>
    </source>
</evidence>
<keyword evidence="2" id="KW-1185">Reference proteome</keyword>
<protein>
    <submittedName>
        <fullName evidence="1">29337_t:CDS:1</fullName>
    </submittedName>
</protein>
<organism evidence="1 2">
    <name type="scientific">Racocetra persica</name>
    <dbReference type="NCBI Taxonomy" id="160502"/>
    <lineage>
        <taxon>Eukaryota</taxon>
        <taxon>Fungi</taxon>
        <taxon>Fungi incertae sedis</taxon>
        <taxon>Mucoromycota</taxon>
        <taxon>Glomeromycotina</taxon>
        <taxon>Glomeromycetes</taxon>
        <taxon>Diversisporales</taxon>
        <taxon>Gigasporaceae</taxon>
        <taxon>Racocetra</taxon>
    </lineage>
</organism>
<reference evidence="1" key="1">
    <citation type="submission" date="2021-06" db="EMBL/GenBank/DDBJ databases">
        <authorList>
            <person name="Kallberg Y."/>
            <person name="Tangrot J."/>
            <person name="Rosling A."/>
        </authorList>
    </citation>
    <scope>NUCLEOTIDE SEQUENCE</scope>
    <source>
        <strain evidence="1">MA461A</strain>
    </source>
</reference>